<gene>
    <name evidence="1" type="ORF">C4544_04510</name>
</gene>
<name>A0A419DCK9_9BACT</name>
<proteinExistence type="predicted"/>
<reference evidence="1 2" key="1">
    <citation type="journal article" date="2017" name="ISME J.">
        <title>Energy and carbon metabolisms in a deep terrestrial subsurface fluid microbial community.</title>
        <authorList>
            <person name="Momper L."/>
            <person name="Jungbluth S.P."/>
            <person name="Lee M.D."/>
            <person name="Amend J.P."/>
        </authorList>
    </citation>
    <scope>NUCLEOTIDE SEQUENCE [LARGE SCALE GENOMIC DNA]</scope>
    <source>
        <strain evidence="1">SURF_29</strain>
    </source>
</reference>
<protein>
    <submittedName>
        <fullName evidence="1">Uncharacterized protein</fullName>
    </submittedName>
</protein>
<dbReference type="Proteomes" id="UP000285655">
    <property type="component" value="Unassembled WGS sequence"/>
</dbReference>
<dbReference type="EMBL" id="QZJW01000039">
    <property type="protein sequence ID" value="RJO60770.1"/>
    <property type="molecule type" value="Genomic_DNA"/>
</dbReference>
<dbReference type="AlphaFoldDB" id="A0A419DCK9"/>
<organism evidence="1 2">
    <name type="scientific">candidate division WS5 bacterium</name>
    <dbReference type="NCBI Taxonomy" id="2093353"/>
    <lineage>
        <taxon>Bacteria</taxon>
        <taxon>candidate division WS5</taxon>
    </lineage>
</organism>
<evidence type="ECO:0000313" key="1">
    <source>
        <dbReference type="EMBL" id="RJO60770.1"/>
    </source>
</evidence>
<evidence type="ECO:0000313" key="2">
    <source>
        <dbReference type="Proteomes" id="UP000285655"/>
    </source>
</evidence>
<sequence>MAVESPNSSVIVQRFLIDVEALDDMSETPLFQKDVVEPLKSFGYRIMASTEVTCGVPHSFQVEGPMSVGNINMKERVYTLLRCCGIVALSGEALIEL</sequence>
<comment type="caution">
    <text evidence="1">The sequence shown here is derived from an EMBL/GenBank/DDBJ whole genome shotgun (WGS) entry which is preliminary data.</text>
</comment>
<accession>A0A419DCK9</accession>